<feature type="binding site" evidence="5">
    <location>
        <begin position="50"/>
        <end position="52"/>
    </location>
    <ligand>
        <name>substrate</name>
    </ligand>
</feature>
<comment type="function">
    <text evidence="5">Catalyzes the interconversion of methylthioribose-1-phosphate (MTR-1-P) into methylthioribulose-1-phosphate (MTRu-1-P).</text>
</comment>
<accession>A0A8J7K851</accession>
<keyword evidence="1 5" id="KW-0028">Amino-acid biosynthesis</keyword>
<dbReference type="PANTHER" id="PTHR43475:SF1">
    <property type="entry name" value="METHYLTHIORIBOSE-1-PHOSPHATE ISOMERASE"/>
    <property type="match status" value="1"/>
</dbReference>
<keyword evidence="2 5" id="KW-0486">Methionine biosynthesis</keyword>
<feature type="binding site" evidence="5">
    <location>
        <position position="93"/>
    </location>
    <ligand>
        <name>substrate</name>
    </ligand>
</feature>
<dbReference type="AlphaFoldDB" id="A0A8J7K851"/>
<dbReference type="GO" id="GO:0046523">
    <property type="term" value="F:S-methyl-5-thioribose-1-phosphate isomerase activity"/>
    <property type="evidence" value="ECO:0007669"/>
    <property type="project" value="UniProtKB-UniRule"/>
</dbReference>
<evidence type="ECO:0000313" key="7">
    <source>
        <dbReference type="Proteomes" id="UP000620559"/>
    </source>
</evidence>
<dbReference type="UniPathway" id="UPA00904">
    <property type="reaction ID" value="UER00874"/>
</dbReference>
<dbReference type="EMBL" id="JADEWL010000191">
    <property type="protein sequence ID" value="MBE9216672.1"/>
    <property type="molecule type" value="Genomic_DNA"/>
</dbReference>
<evidence type="ECO:0000256" key="4">
    <source>
        <dbReference type="ARBA" id="ARBA00052401"/>
    </source>
</evidence>
<dbReference type="PANTHER" id="PTHR43475">
    <property type="entry name" value="METHYLTHIORIBOSE-1-PHOSPHATE ISOMERASE"/>
    <property type="match status" value="1"/>
</dbReference>
<keyword evidence="7" id="KW-1185">Reference proteome</keyword>
<dbReference type="Proteomes" id="UP000620559">
    <property type="component" value="Unassembled WGS sequence"/>
</dbReference>
<reference evidence="6" key="1">
    <citation type="submission" date="2020-10" db="EMBL/GenBank/DDBJ databases">
        <authorList>
            <person name="Castelo-Branco R."/>
            <person name="Eusebio N."/>
            <person name="Adriana R."/>
            <person name="Vieira A."/>
            <person name="Brugerolle De Fraissinette N."/>
            <person name="Rezende De Castro R."/>
            <person name="Schneider M.P."/>
            <person name="Vasconcelos V."/>
            <person name="Leao P.N."/>
        </authorList>
    </citation>
    <scope>NUCLEOTIDE SEQUENCE</scope>
    <source>
        <strain evidence="6">LEGE 06105</strain>
    </source>
</reference>
<dbReference type="Gene3D" id="1.20.120.420">
    <property type="entry name" value="translation initiation factor eif-2b, domain 1"/>
    <property type="match status" value="1"/>
</dbReference>
<evidence type="ECO:0000256" key="5">
    <source>
        <dbReference type="HAMAP-Rule" id="MF_01678"/>
    </source>
</evidence>
<evidence type="ECO:0000256" key="1">
    <source>
        <dbReference type="ARBA" id="ARBA00022605"/>
    </source>
</evidence>
<name>A0A8J7K851_9CYAN</name>
<dbReference type="NCBIfam" id="TIGR00524">
    <property type="entry name" value="eIF-2B_rel"/>
    <property type="match status" value="1"/>
</dbReference>
<dbReference type="SUPFAM" id="SSF100950">
    <property type="entry name" value="NagB/RpiA/CoA transferase-like"/>
    <property type="match status" value="1"/>
</dbReference>
<dbReference type="InterPro" id="IPR027363">
    <property type="entry name" value="M1Pi_N"/>
</dbReference>
<comment type="catalytic activity">
    <reaction evidence="4 5">
        <text>5-(methylsulfanyl)-alpha-D-ribose 1-phosphate = 5-(methylsulfanyl)-D-ribulose 1-phosphate</text>
        <dbReference type="Rhea" id="RHEA:19989"/>
        <dbReference type="ChEBI" id="CHEBI:58533"/>
        <dbReference type="ChEBI" id="CHEBI:58548"/>
        <dbReference type="EC" id="5.3.1.23"/>
    </reaction>
</comment>
<dbReference type="NCBIfam" id="TIGR00512">
    <property type="entry name" value="salvage_mtnA"/>
    <property type="match status" value="1"/>
</dbReference>
<organism evidence="6 7">
    <name type="scientific">Plectonema cf. radiosum LEGE 06105</name>
    <dbReference type="NCBI Taxonomy" id="945769"/>
    <lineage>
        <taxon>Bacteria</taxon>
        <taxon>Bacillati</taxon>
        <taxon>Cyanobacteriota</taxon>
        <taxon>Cyanophyceae</taxon>
        <taxon>Oscillatoriophycideae</taxon>
        <taxon>Oscillatoriales</taxon>
        <taxon>Microcoleaceae</taxon>
        <taxon>Plectonema</taxon>
    </lineage>
</organism>
<dbReference type="FunFam" id="3.40.50.10470:FF:000006">
    <property type="entry name" value="Methylthioribose-1-phosphate isomerase"/>
    <property type="match status" value="1"/>
</dbReference>
<comment type="similarity">
    <text evidence="5">Belongs to the EIF-2B alpha/beta/delta subunits family. MtnA subfamily.</text>
</comment>
<dbReference type="Pfam" id="PF01008">
    <property type="entry name" value="IF-2B"/>
    <property type="match status" value="1"/>
</dbReference>
<dbReference type="EC" id="5.3.1.23" evidence="5"/>
<proteinExistence type="inferred from homology"/>
<dbReference type="NCBIfam" id="NF004326">
    <property type="entry name" value="PRK05720.1"/>
    <property type="match status" value="1"/>
</dbReference>
<evidence type="ECO:0000313" key="6">
    <source>
        <dbReference type="EMBL" id="MBE9216672.1"/>
    </source>
</evidence>
<gene>
    <name evidence="5 6" type="primary">mtnA</name>
    <name evidence="6" type="ORF">IQ247_29110</name>
</gene>
<dbReference type="InterPro" id="IPR011559">
    <property type="entry name" value="Initiation_fac_2B_a/b/d"/>
</dbReference>
<comment type="pathway">
    <text evidence="5">Amino-acid biosynthesis; L-methionine biosynthesis via salvage pathway; L-methionine from S-methyl-5-thio-alpha-D-ribose 1-phosphate: step 1/6.</text>
</comment>
<dbReference type="InterPro" id="IPR000649">
    <property type="entry name" value="IF-2B-related"/>
</dbReference>
<feature type="active site" description="Proton donor" evidence="5">
    <location>
        <position position="243"/>
    </location>
</feature>
<sequence length="352" mass="38651">MSQNNLVYPVIWQNNSVSLIDQTRLPAEYSYVEIHRSQDMAQAIKTMIVRGAPAIGIAAAYGIYLGARESETSNRDEFIQHLEQVAQMLRETRPTAVNLFWAISRMLKATYETIGTVEEIKQTLLETAHAIHNEDLQTCHKIGDRGLSVLPETPEKLTLLTHCNAGGLATAGYGTALGVVRSAWREGRLSRLFADETRPRLQGAKLTTWECVQEGIPVTLITDSMAAHCMKQNLIHAVVVGADRIAANGDAANKIGTYSLAIVAKAHNVPFFVAAPLSTVDFSITDGRQIPIEERNSAEIYQVGETILTPEGVDYYNPAFDVTPAELITAIITEEGVLTPADLTKYQNKQMV</sequence>
<evidence type="ECO:0000256" key="2">
    <source>
        <dbReference type="ARBA" id="ARBA00023167"/>
    </source>
</evidence>
<dbReference type="InterPro" id="IPR042529">
    <property type="entry name" value="IF_2B-like_C"/>
</dbReference>
<feature type="binding site" evidence="5">
    <location>
        <position position="202"/>
    </location>
    <ligand>
        <name>substrate</name>
    </ligand>
</feature>
<dbReference type="FunFam" id="1.20.120.420:FF:000012">
    <property type="entry name" value="Putative methylthioribose-1-phosphate isomerase"/>
    <property type="match status" value="1"/>
</dbReference>
<keyword evidence="3 5" id="KW-0413">Isomerase</keyword>
<dbReference type="InterPro" id="IPR037171">
    <property type="entry name" value="NagB/RpiA_transferase-like"/>
</dbReference>
<dbReference type="Gene3D" id="3.40.50.10470">
    <property type="entry name" value="Translation initiation factor eif-2b, domain 2"/>
    <property type="match status" value="1"/>
</dbReference>
<evidence type="ECO:0000256" key="3">
    <source>
        <dbReference type="ARBA" id="ARBA00023235"/>
    </source>
</evidence>
<comment type="caution">
    <text evidence="6">The sequence shown here is derived from an EMBL/GenBank/DDBJ whole genome shotgun (WGS) entry which is preliminary data.</text>
</comment>
<dbReference type="HAMAP" id="MF_01678">
    <property type="entry name" value="Salvage_MtnA"/>
    <property type="match status" value="1"/>
</dbReference>
<feature type="binding site" evidence="5">
    <location>
        <begin position="253"/>
        <end position="254"/>
    </location>
    <ligand>
        <name>substrate</name>
    </ligand>
</feature>
<protein>
    <recommendedName>
        <fullName evidence="5">Methylthioribose-1-phosphate isomerase</fullName>
        <shortName evidence="5">M1Pi</shortName>
        <shortName evidence="5">MTR-1-P isomerase</shortName>
        <ecNumber evidence="5">5.3.1.23</ecNumber>
    </recommendedName>
    <alternativeName>
        <fullName evidence="5">S-methyl-5-thioribose-1-phosphate isomerase</fullName>
    </alternativeName>
</protein>
<dbReference type="GO" id="GO:0019509">
    <property type="term" value="P:L-methionine salvage from methylthioadenosine"/>
    <property type="evidence" value="ECO:0007669"/>
    <property type="project" value="UniProtKB-UniRule"/>
</dbReference>
<dbReference type="RefSeq" id="WP_193925379.1">
    <property type="nucleotide sequence ID" value="NZ_JADEWL010000191.1"/>
</dbReference>
<dbReference type="InterPro" id="IPR005251">
    <property type="entry name" value="IF-M1Pi"/>
</dbReference>
<feature type="site" description="Transition state stabilizer" evidence="5">
    <location>
        <position position="163"/>
    </location>
</feature>